<evidence type="ECO:0000256" key="1">
    <source>
        <dbReference type="SAM" id="MobiDB-lite"/>
    </source>
</evidence>
<dbReference type="STRING" id="1314773.A0A3N2PX34"/>
<sequence>MATLLRDPRIDNYDILAIQEPWKNPFNDTTHHPVKDRFHLCYPTNGIARPAAVPPIPITPTPGTRIHPRTKRPPGPAKQAHSSRESHQIHRTNRDPWAIQDRVPTQTKLSTGGRL</sequence>
<evidence type="ECO:0000313" key="2">
    <source>
        <dbReference type="EMBL" id="ROT39081.1"/>
    </source>
</evidence>
<proteinExistence type="predicted"/>
<gene>
    <name evidence="2" type="ORF">SODALDRAFT_332514</name>
</gene>
<dbReference type="GeneID" id="39580216"/>
<dbReference type="OrthoDB" id="4842342at2759"/>
<keyword evidence="3" id="KW-1185">Reference proteome</keyword>
<feature type="compositionally biased region" description="Basic and acidic residues" evidence="1">
    <location>
        <begin position="82"/>
        <end position="94"/>
    </location>
</feature>
<dbReference type="Proteomes" id="UP000272025">
    <property type="component" value="Unassembled WGS sequence"/>
</dbReference>
<dbReference type="RefSeq" id="XP_028466887.1">
    <property type="nucleotide sequence ID" value="XM_028611738.1"/>
</dbReference>
<protein>
    <recommendedName>
        <fullName evidence="4">Endonuclease/exonuclease/phosphatase domain-containing protein</fullName>
    </recommendedName>
</protein>
<dbReference type="AlphaFoldDB" id="A0A3N2PX34"/>
<evidence type="ECO:0000313" key="3">
    <source>
        <dbReference type="Proteomes" id="UP000272025"/>
    </source>
</evidence>
<evidence type="ECO:0008006" key="4">
    <source>
        <dbReference type="Google" id="ProtNLM"/>
    </source>
</evidence>
<organism evidence="2 3">
    <name type="scientific">Sodiomyces alkalinus (strain CBS 110278 / VKM F-3762 / F11)</name>
    <name type="common">Alkaliphilic filamentous fungus</name>
    <dbReference type="NCBI Taxonomy" id="1314773"/>
    <lineage>
        <taxon>Eukaryota</taxon>
        <taxon>Fungi</taxon>
        <taxon>Dikarya</taxon>
        <taxon>Ascomycota</taxon>
        <taxon>Pezizomycotina</taxon>
        <taxon>Sordariomycetes</taxon>
        <taxon>Hypocreomycetidae</taxon>
        <taxon>Glomerellales</taxon>
        <taxon>Plectosphaerellaceae</taxon>
        <taxon>Sodiomyces</taxon>
    </lineage>
</organism>
<dbReference type="EMBL" id="ML119054">
    <property type="protein sequence ID" value="ROT39081.1"/>
    <property type="molecule type" value="Genomic_DNA"/>
</dbReference>
<name>A0A3N2PX34_SODAK</name>
<feature type="compositionally biased region" description="Polar residues" evidence="1">
    <location>
        <begin position="103"/>
        <end position="115"/>
    </location>
</feature>
<feature type="region of interest" description="Disordered" evidence="1">
    <location>
        <begin position="49"/>
        <end position="115"/>
    </location>
</feature>
<reference evidence="2 3" key="1">
    <citation type="journal article" date="2018" name="Mol. Ecol.">
        <title>The obligate alkalophilic soda-lake fungus Sodiomyces alkalinus has shifted to a protein diet.</title>
        <authorList>
            <person name="Grum-Grzhimaylo A.A."/>
            <person name="Falkoski D.L."/>
            <person name="van den Heuvel J."/>
            <person name="Valero-Jimenez C.A."/>
            <person name="Min B."/>
            <person name="Choi I.G."/>
            <person name="Lipzen A."/>
            <person name="Daum C.G."/>
            <person name="Aanen D.K."/>
            <person name="Tsang A."/>
            <person name="Henrissat B."/>
            <person name="Bilanenko E.N."/>
            <person name="de Vries R.P."/>
            <person name="van Kan J.A.L."/>
            <person name="Grigoriev I.V."/>
            <person name="Debets A.J.M."/>
        </authorList>
    </citation>
    <scope>NUCLEOTIDE SEQUENCE [LARGE SCALE GENOMIC DNA]</scope>
    <source>
        <strain evidence="2 3">F11</strain>
    </source>
</reference>
<accession>A0A3N2PX34</accession>